<dbReference type="Proteomes" id="UP000198634">
    <property type="component" value="Unassembled WGS sequence"/>
</dbReference>
<evidence type="ECO:0000313" key="2">
    <source>
        <dbReference type="Proteomes" id="UP000198634"/>
    </source>
</evidence>
<dbReference type="STRING" id="657014.SAMN04488092_10190"/>
<dbReference type="InterPro" id="IPR003772">
    <property type="entry name" value="YceD"/>
</dbReference>
<accession>A0A1H8YTA6</accession>
<dbReference type="Pfam" id="PF02620">
    <property type="entry name" value="YceD"/>
    <property type="match status" value="1"/>
</dbReference>
<gene>
    <name evidence="1" type="ORF">SAMN04488092_10190</name>
</gene>
<proteinExistence type="predicted"/>
<dbReference type="EMBL" id="FOEP01000001">
    <property type="protein sequence ID" value="SEP55367.1"/>
    <property type="molecule type" value="Genomic_DNA"/>
</dbReference>
<dbReference type="OrthoDB" id="8443793at2"/>
<sequence length="181" mass="19669">MTNLPSHSLRVNDLPQNRPTRFALTPDAAMMAAIATELGLTGLRKLSFRGEIVAEGRRDWRMTARLGATVVQNCVLTLVPVTTRIDENVERRFLAEMPPAPEGEEMEMPEDDTIEPLGPEIDPARVMIEALALALPLYPRAEGATMGEASFTEPGKTALTDADAKPFAGLAALRAKLTEDD</sequence>
<reference evidence="1 2" key="1">
    <citation type="submission" date="2016-10" db="EMBL/GenBank/DDBJ databases">
        <authorList>
            <person name="de Groot N.N."/>
        </authorList>
    </citation>
    <scope>NUCLEOTIDE SEQUENCE [LARGE SCALE GENOMIC DNA]</scope>
    <source>
        <strain evidence="1 2">DSM 22007</strain>
    </source>
</reference>
<evidence type="ECO:0000313" key="1">
    <source>
        <dbReference type="EMBL" id="SEP55367.1"/>
    </source>
</evidence>
<protein>
    <submittedName>
        <fullName evidence="1">Uncharacterized metal-binding protein YceD, DUF177 family</fullName>
    </submittedName>
</protein>
<name>A0A1H8YTA6_9RHOB</name>
<organism evidence="1 2">
    <name type="scientific">Thalassovita taeanensis</name>
    <dbReference type="NCBI Taxonomy" id="657014"/>
    <lineage>
        <taxon>Bacteria</taxon>
        <taxon>Pseudomonadati</taxon>
        <taxon>Pseudomonadota</taxon>
        <taxon>Alphaproteobacteria</taxon>
        <taxon>Rhodobacterales</taxon>
        <taxon>Roseobacteraceae</taxon>
        <taxon>Thalassovita</taxon>
    </lineage>
</organism>
<dbReference type="AlphaFoldDB" id="A0A1H8YTA6"/>
<keyword evidence="2" id="KW-1185">Reference proteome</keyword>
<dbReference type="RefSeq" id="WP_090266672.1">
    <property type="nucleotide sequence ID" value="NZ_FOEP01000001.1"/>
</dbReference>